<dbReference type="Gene3D" id="3.40.50.1820">
    <property type="entry name" value="alpha/beta hydrolase"/>
    <property type="match status" value="1"/>
</dbReference>
<dbReference type="PANTHER" id="PTHR46623:SF6">
    <property type="entry name" value="ALPHA_BETA-HYDROLASES SUPERFAMILY PROTEIN"/>
    <property type="match status" value="1"/>
</dbReference>
<name>A0A395M1F1_9BACT</name>
<evidence type="ECO:0000313" key="3">
    <source>
        <dbReference type="Proteomes" id="UP000266389"/>
    </source>
</evidence>
<dbReference type="PANTHER" id="PTHR46623">
    <property type="entry name" value="CARBOXYMETHYLENEBUTENOLIDASE-RELATED"/>
    <property type="match status" value="1"/>
</dbReference>
<reference evidence="2 3" key="1">
    <citation type="journal article" date="2011" name="ISME J.">
        <title>Community ecology of hot spring cyanobacterial mats: predominant populations and their functional potential.</title>
        <authorList>
            <person name="Klatt C.G."/>
            <person name="Wood J.M."/>
            <person name="Rusch D.B."/>
            <person name="Bateson M.M."/>
            <person name="Hamamura N."/>
            <person name="Heidelberg J.F."/>
            <person name="Grossman A.R."/>
            <person name="Bhaya D."/>
            <person name="Cohan F.M."/>
            <person name="Kuhl M."/>
            <person name="Bryant D.A."/>
            <person name="Ward D.M."/>
        </authorList>
    </citation>
    <scope>NUCLEOTIDE SEQUENCE [LARGE SCALE GENOMIC DNA]</scope>
    <source>
        <strain evidence="2">OS</strain>
    </source>
</reference>
<dbReference type="InterPro" id="IPR051049">
    <property type="entry name" value="Dienelactone_hydrolase-like"/>
</dbReference>
<accession>A0A395M1F1</accession>
<gene>
    <name evidence="2" type="ORF">D0433_05990</name>
</gene>
<dbReference type="Proteomes" id="UP000266389">
    <property type="component" value="Unassembled WGS sequence"/>
</dbReference>
<organism evidence="2 3">
    <name type="scientific">Candidatus Thermochlorobacter aerophilus</name>
    <dbReference type="NCBI Taxonomy" id="1868324"/>
    <lineage>
        <taxon>Bacteria</taxon>
        <taxon>Pseudomonadati</taxon>
        <taxon>Chlorobiota</taxon>
        <taxon>Chlorobiia</taxon>
        <taxon>Chlorobiales</taxon>
        <taxon>Candidatus Thermochlorobacteriaceae</taxon>
        <taxon>Candidatus Thermochlorobacter</taxon>
    </lineage>
</organism>
<feature type="domain" description="Dienelactone hydrolase" evidence="1">
    <location>
        <begin position="44"/>
        <end position="250"/>
    </location>
</feature>
<dbReference type="InterPro" id="IPR029058">
    <property type="entry name" value="AB_hydrolase_fold"/>
</dbReference>
<dbReference type="EMBL" id="PHFL01000039">
    <property type="protein sequence ID" value="RFM24532.1"/>
    <property type="molecule type" value="Genomic_DNA"/>
</dbReference>
<protein>
    <recommendedName>
        <fullName evidence="1">Dienelactone hydrolase domain-containing protein</fullName>
    </recommendedName>
</protein>
<dbReference type="SUPFAM" id="SSF53474">
    <property type="entry name" value="alpha/beta-Hydrolases"/>
    <property type="match status" value="1"/>
</dbReference>
<evidence type="ECO:0000259" key="1">
    <source>
        <dbReference type="Pfam" id="PF01738"/>
    </source>
</evidence>
<dbReference type="AlphaFoldDB" id="A0A395M1F1"/>
<evidence type="ECO:0000313" key="2">
    <source>
        <dbReference type="EMBL" id="RFM24532.1"/>
    </source>
</evidence>
<comment type="caution">
    <text evidence="2">The sequence shown here is derived from an EMBL/GenBank/DDBJ whole genome shotgun (WGS) entry which is preliminary data.</text>
</comment>
<dbReference type="GO" id="GO:0016787">
    <property type="term" value="F:hydrolase activity"/>
    <property type="evidence" value="ECO:0007669"/>
    <property type="project" value="InterPro"/>
</dbReference>
<proteinExistence type="predicted"/>
<dbReference type="InterPro" id="IPR002925">
    <property type="entry name" value="Dienelactn_hydro"/>
</dbReference>
<sequence>MRPIQQVHDFVIRLSGVLLVLLIVGVQSASVGNMLTEQSAPPLGYLAKPTSATAAAVLVLHDNLGLDHWIKSLCDSLAREGFMAFAVDVYGGKLPEDMMEAHELERALPEDKARQNIINAAQFLKETYKLKHIGLFGIAMGGMLALDAISSHREKFEACVVNYAPLPTTDSLIERLNCPIMIHVGENDFGIERSSVEQFTKNMHARQKHIETHFYKETGFGFLRPNHENFCPASAHEAWQRSIKFLKTYLLKSSQ</sequence>
<dbReference type="Pfam" id="PF01738">
    <property type="entry name" value="DLH"/>
    <property type="match status" value="1"/>
</dbReference>